<dbReference type="InterPro" id="IPR036163">
    <property type="entry name" value="HMA_dom_sf"/>
</dbReference>
<accession>A0ABQ4H1W6</accession>
<dbReference type="EMBL" id="BOOF01000086">
    <property type="protein sequence ID" value="GIH67615.1"/>
    <property type="molecule type" value="Genomic_DNA"/>
</dbReference>
<keyword evidence="4" id="KW-1185">Reference proteome</keyword>
<dbReference type="Gene3D" id="3.30.70.100">
    <property type="match status" value="1"/>
</dbReference>
<dbReference type="PROSITE" id="PS50846">
    <property type="entry name" value="HMA_2"/>
    <property type="match status" value="1"/>
</dbReference>
<feature type="region of interest" description="Disordered" evidence="1">
    <location>
        <begin position="1"/>
        <end position="26"/>
    </location>
</feature>
<dbReference type="CDD" id="cd00371">
    <property type="entry name" value="HMA"/>
    <property type="match status" value="1"/>
</dbReference>
<comment type="caution">
    <text evidence="3">The sequence shown here is derived from an EMBL/GenBank/DDBJ whole genome shotgun (WGS) entry which is preliminary data.</text>
</comment>
<evidence type="ECO:0000313" key="3">
    <source>
        <dbReference type="EMBL" id="GIH67615.1"/>
    </source>
</evidence>
<dbReference type="Pfam" id="PF00403">
    <property type="entry name" value="HMA"/>
    <property type="match status" value="1"/>
</dbReference>
<feature type="domain" description="HMA" evidence="2">
    <location>
        <begin position="31"/>
        <end position="98"/>
    </location>
</feature>
<dbReference type="InterPro" id="IPR006121">
    <property type="entry name" value="HMA_dom"/>
</dbReference>
<name>A0ABQ4H1W6_9ACTN</name>
<dbReference type="SUPFAM" id="SSF55008">
    <property type="entry name" value="HMA, heavy metal-associated domain"/>
    <property type="match status" value="1"/>
</dbReference>
<dbReference type="Proteomes" id="UP000660454">
    <property type="component" value="Unassembled WGS sequence"/>
</dbReference>
<proteinExistence type="predicted"/>
<protein>
    <recommendedName>
        <fullName evidence="2">HMA domain-containing protein</fullName>
    </recommendedName>
</protein>
<evidence type="ECO:0000313" key="4">
    <source>
        <dbReference type="Proteomes" id="UP000660454"/>
    </source>
</evidence>
<evidence type="ECO:0000256" key="1">
    <source>
        <dbReference type="SAM" id="MobiDB-lite"/>
    </source>
</evidence>
<sequence length="110" mass="11619">MLTLGGAGQRTDSGPPERGGTLDGMADQTPEWLTVCVPALLCRRCVRLLSRHVRDVPGVTAFEVDAAWGLLRVRGGVDPAKLDSELRAALAAAGFSGDRCEHRRGGPLSP</sequence>
<gene>
    <name evidence="3" type="ORF">Msi02_84320</name>
</gene>
<organism evidence="3 4">
    <name type="scientific">Microbispora siamensis</name>
    <dbReference type="NCBI Taxonomy" id="564413"/>
    <lineage>
        <taxon>Bacteria</taxon>
        <taxon>Bacillati</taxon>
        <taxon>Actinomycetota</taxon>
        <taxon>Actinomycetes</taxon>
        <taxon>Streptosporangiales</taxon>
        <taxon>Streptosporangiaceae</taxon>
        <taxon>Microbispora</taxon>
    </lineage>
</organism>
<evidence type="ECO:0000259" key="2">
    <source>
        <dbReference type="PROSITE" id="PS50846"/>
    </source>
</evidence>
<reference evidence="3 4" key="1">
    <citation type="submission" date="2021-01" db="EMBL/GenBank/DDBJ databases">
        <title>Whole genome shotgun sequence of Microbispora siamensis NBRC 104113.</title>
        <authorList>
            <person name="Komaki H."/>
            <person name="Tamura T."/>
        </authorList>
    </citation>
    <scope>NUCLEOTIDE SEQUENCE [LARGE SCALE GENOMIC DNA]</scope>
    <source>
        <strain evidence="3 4">NBRC 104113</strain>
    </source>
</reference>